<evidence type="ECO:0000256" key="7">
    <source>
        <dbReference type="ARBA" id="ARBA00022741"/>
    </source>
</evidence>
<dbReference type="CDD" id="cd14265">
    <property type="entry name" value="UDPK_IM_like"/>
    <property type="match status" value="1"/>
</dbReference>
<name>A0A9D5M0K8_9FIRM</name>
<comment type="caution">
    <text evidence="20">The sequence shown here is derived from an EMBL/GenBank/DDBJ whole genome shotgun (WGS) entry which is preliminary data.</text>
</comment>
<dbReference type="Gene3D" id="1.10.287.3610">
    <property type="match status" value="1"/>
</dbReference>
<keyword evidence="14" id="KW-1208">Phospholipid metabolism</keyword>
<dbReference type="PANTHER" id="PTHR34299:SF1">
    <property type="entry name" value="DIACYLGLYCEROL KINASE"/>
    <property type="match status" value="1"/>
</dbReference>
<feature type="binding site" evidence="17">
    <location>
        <begin position="87"/>
        <end position="88"/>
    </location>
    <ligand>
        <name>ATP</name>
        <dbReference type="ChEBI" id="CHEBI:30616"/>
    </ligand>
</feature>
<evidence type="ECO:0000256" key="11">
    <source>
        <dbReference type="ARBA" id="ARBA00023098"/>
    </source>
</evidence>
<evidence type="ECO:0000256" key="15">
    <source>
        <dbReference type="PIRSR" id="PIRSR600829-1"/>
    </source>
</evidence>
<dbReference type="Proteomes" id="UP000806542">
    <property type="component" value="Unassembled WGS sequence"/>
</dbReference>
<dbReference type="GO" id="GO:0005886">
    <property type="term" value="C:plasma membrane"/>
    <property type="evidence" value="ECO:0007669"/>
    <property type="project" value="UniProtKB-SubCell"/>
</dbReference>
<evidence type="ECO:0000256" key="10">
    <source>
        <dbReference type="ARBA" id="ARBA00022989"/>
    </source>
</evidence>
<keyword evidence="10 19" id="KW-1133">Transmembrane helix</keyword>
<feature type="transmembrane region" description="Helical" evidence="19">
    <location>
        <begin position="49"/>
        <end position="68"/>
    </location>
</feature>
<dbReference type="EMBL" id="JADCKB010000010">
    <property type="protein sequence ID" value="MBE5040065.1"/>
    <property type="molecule type" value="Genomic_DNA"/>
</dbReference>
<keyword evidence="3" id="KW-1003">Cell membrane</keyword>
<evidence type="ECO:0000313" key="20">
    <source>
        <dbReference type="EMBL" id="MBE5040065.1"/>
    </source>
</evidence>
<protein>
    <submittedName>
        <fullName evidence="20">Diacylglycerol kinase family protein</fullName>
    </submittedName>
</protein>
<comment type="subcellular location">
    <subcellularLocation>
        <location evidence="1">Cell membrane</location>
        <topology evidence="1">Multi-pass membrane protein</topology>
    </subcellularLocation>
</comment>
<comment type="similarity">
    <text evidence="2">Belongs to the bacterial diacylglycerol kinase family.</text>
</comment>
<dbReference type="InterPro" id="IPR036945">
    <property type="entry name" value="DAGK_sf"/>
</dbReference>
<dbReference type="GO" id="GO:0008654">
    <property type="term" value="P:phospholipid biosynthetic process"/>
    <property type="evidence" value="ECO:0007669"/>
    <property type="project" value="UniProtKB-KW"/>
</dbReference>
<keyword evidence="5" id="KW-0808">Transferase</keyword>
<evidence type="ECO:0000256" key="16">
    <source>
        <dbReference type="PIRSR" id="PIRSR600829-2"/>
    </source>
</evidence>
<feature type="transmembrane region" description="Helical" evidence="19">
    <location>
        <begin position="127"/>
        <end position="146"/>
    </location>
</feature>
<keyword evidence="12 19" id="KW-0472">Membrane</keyword>
<evidence type="ECO:0000256" key="13">
    <source>
        <dbReference type="ARBA" id="ARBA00023209"/>
    </source>
</evidence>
<evidence type="ECO:0000256" key="17">
    <source>
        <dbReference type="PIRSR" id="PIRSR600829-3"/>
    </source>
</evidence>
<evidence type="ECO:0000313" key="21">
    <source>
        <dbReference type="Proteomes" id="UP000806542"/>
    </source>
</evidence>
<comment type="cofactor">
    <cofactor evidence="18">
        <name>Mg(2+)</name>
        <dbReference type="ChEBI" id="CHEBI:18420"/>
    </cofactor>
    <text evidence="18">Mn(2+), Zn(2+), Cd(2+) and Co(2+) support activity to lesser extents.</text>
</comment>
<organism evidence="20 21">
    <name type="scientific">Ructibacterium gallinarum</name>
    <dbReference type="NCBI Taxonomy" id="2779355"/>
    <lineage>
        <taxon>Bacteria</taxon>
        <taxon>Bacillati</taxon>
        <taxon>Bacillota</taxon>
        <taxon>Clostridia</taxon>
        <taxon>Eubacteriales</taxon>
        <taxon>Oscillospiraceae</taxon>
        <taxon>Ructibacterium</taxon>
    </lineage>
</organism>
<keyword evidence="11" id="KW-0443">Lipid metabolism</keyword>
<dbReference type="RefSeq" id="WP_226392625.1">
    <property type="nucleotide sequence ID" value="NZ_JADCKB010000010.1"/>
</dbReference>
<keyword evidence="18" id="KW-0479">Metal-binding</keyword>
<evidence type="ECO:0000256" key="8">
    <source>
        <dbReference type="ARBA" id="ARBA00022777"/>
    </source>
</evidence>
<dbReference type="InterPro" id="IPR000829">
    <property type="entry name" value="DAGK"/>
</dbReference>
<feature type="binding site" evidence="17">
    <location>
        <position position="69"/>
    </location>
    <ligand>
        <name>ATP</name>
        <dbReference type="ChEBI" id="CHEBI:30616"/>
    </ligand>
</feature>
<gene>
    <name evidence="20" type="ORF">INF28_06250</name>
</gene>
<keyword evidence="9 17" id="KW-0067">ATP-binding</keyword>
<dbReference type="PANTHER" id="PTHR34299">
    <property type="entry name" value="DIACYLGLYCEROL KINASE"/>
    <property type="match status" value="1"/>
</dbReference>
<dbReference type="AlphaFoldDB" id="A0A9D5M0K8"/>
<keyword evidence="21" id="KW-1185">Reference proteome</keyword>
<evidence type="ECO:0000256" key="6">
    <source>
        <dbReference type="ARBA" id="ARBA00022692"/>
    </source>
</evidence>
<keyword evidence="6 19" id="KW-0812">Transmembrane</keyword>
<feature type="binding site" evidence="17">
    <location>
        <position position="21"/>
    </location>
    <ligand>
        <name>ATP</name>
        <dbReference type="ChEBI" id="CHEBI:30616"/>
    </ligand>
</feature>
<sequence>MKLVRSFCYAFGGIFYCIRTERNFRVHLTAAVGVLLFSVLYGLENTGYPPLILTIALVMALEAVNTGVERAVDLETSDSRPLAKAAKDAAAAAVLIGAVAAVAVAFFTFSDTDKLLAALLRLRSAGVLAGFIVYAAAGLWFIFGFGRHTKEKGTKK</sequence>
<feature type="binding site" evidence="18">
    <location>
        <position position="21"/>
    </location>
    <ligand>
        <name>a divalent metal cation</name>
        <dbReference type="ChEBI" id="CHEBI:60240"/>
    </ligand>
</feature>
<feature type="active site" description="Proton acceptor" evidence="15">
    <location>
        <position position="62"/>
    </location>
</feature>
<dbReference type="GO" id="GO:0005524">
    <property type="term" value="F:ATP binding"/>
    <property type="evidence" value="ECO:0007669"/>
    <property type="project" value="UniProtKB-KW"/>
</dbReference>
<keyword evidence="8 20" id="KW-0418">Kinase</keyword>
<evidence type="ECO:0000256" key="5">
    <source>
        <dbReference type="ARBA" id="ARBA00022679"/>
    </source>
</evidence>
<keyword evidence="18" id="KW-0460">Magnesium</keyword>
<evidence type="ECO:0000256" key="14">
    <source>
        <dbReference type="ARBA" id="ARBA00023264"/>
    </source>
</evidence>
<evidence type="ECO:0000256" key="2">
    <source>
        <dbReference type="ARBA" id="ARBA00005967"/>
    </source>
</evidence>
<keyword evidence="13" id="KW-0594">Phospholipid biosynthesis</keyword>
<evidence type="ECO:0000256" key="18">
    <source>
        <dbReference type="PIRSR" id="PIRSR600829-4"/>
    </source>
</evidence>
<keyword evidence="7 17" id="KW-0547">Nucleotide-binding</keyword>
<feature type="transmembrane region" description="Helical" evidence="19">
    <location>
        <begin position="89"/>
        <end position="107"/>
    </location>
</feature>
<proteinExistence type="inferred from homology"/>
<evidence type="ECO:0000256" key="1">
    <source>
        <dbReference type="ARBA" id="ARBA00004651"/>
    </source>
</evidence>
<dbReference type="GO" id="GO:0016301">
    <property type="term" value="F:kinase activity"/>
    <property type="evidence" value="ECO:0007669"/>
    <property type="project" value="UniProtKB-KW"/>
</dbReference>
<reference evidence="20" key="1">
    <citation type="submission" date="2020-10" db="EMBL/GenBank/DDBJ databases">
        <title>ChiBAC.</title>
        <authorList>
            <person name="Zenner C."/>
            <person name="Hitch T.C.A."/>
            <person name="Clavel T."/>
        </authorList>
    </citation>
    <scope>NUCLEOTIDE SEQUENCE</scope>
    <source>
        <strain evidence="20">DSM 107454</strain>
    </source>
</reference>
<dbReference type="InterPro" id="IPR033717">
    <property type="entry name" value="UDPK"/>
</dbReference>
<dbReference type="Pfam" id="PF01219">
    <property type="entry name" value="DAGK_prokar"/>
    <property type="match status" value="1"/>
</dbReference>
<dbReference type="GO" id="GO:0046872">
    <property type="term" value="F:metal ion binding"/>
    <property type="evidence" value="ECO:0007669"/>
    <property type="project" value="UniProtKB-KW"/>
</dbReference>
<feature type="binding site" evidence="17">
    <location>
        <position position="9"/>
    </location>
    <ligand>
        <name>ATP</name>
        <dbReference type="ChEBI" id="CHEBI:30616"/>
    </ligand>
</feature>
<evidence type="ECO:0000256" key="19">
    <source>
        <dbReference type="SAM" id="Phobius"/>
    </source>
</evidence>
<evidence type="ECO:0000256" key="9">
    <source>
        <dbReference type="ARBA" id="ARBA00022840"/>
    </source>
</evidence>
<feature type="binding site" evidence="16">
    <location>
        <position position="62"/>
    </location>
    <ligand>
        <name>substrate</name>
    </ligand>
</feature>
<accession>A0A9D5M0K8</accession>
<evidence type="ECO:0000256" key="3">
    <source>
        <dbReference type="ARBA" id="ARBA00022475"/>
    </source>
</evidence>
<feature type="binding site" evidence="18">
    <location>
        <position position="69"/>
    </location>
    <ligand>
        <name>a divalent metal cation</name>
        <dbReference type="ChEBI" id="CHEBI:60240"/>
    </ligand>
</feature>
<feature type="transmembrane region" description="Helical" evidence="19">
    <location>
        <begin position="24"/>
        <end position="43"/>
    </location>
</feature>
<evidence type="ECO:0000256" key="4">
    <source>
        <dbReference type="ARBA" id="ARBA00022516"/>
    </source>
</evidence>
<evidence type="ECO:0000256" key="12">
    <source>
        <dbReference type="ARBA" id="ARBA00023136"/>
    </source>
</evidence>
<keyword evidence="4" id="KW-0444">Lipid biosynthesis</keyword>